<gene>
    <name evidence="1" type="ORF">J21TS3_29950</name>
</gene>
<comment type="caution">
    <text evidence="1">The sequence shown here is derived from an EMBL/GenBank/DDBJ whole genome shotgun (WGS) entry which is preliminary data.</text>
</comment>
<dbReference type="RefSeq" id="WP_212950581.1">
    <property type="nucleotide sequence ID" value="NZ_BORW01000015.1"/>
</dbReference>
<evidence type="ECO:0000313" key="1">
    <source>
        <dbReference type="EMBL" id="GIO68174.1"/>
    </source>
</evidence>
<accession>A0ABQ4LY99</accession>
<evidence type="ECO:0000313" key="2">
    <source>
        <dbReference type="Proteomes" id="UP000680638"/>
    </source>
</evidence>
<organism evidence="1 2">
    <name type="scientific">Paenibacillus cookii</name>
    <dbReference type="NCBI Taxonomy" id="157839"/>
    <lineage>
        <taxon>Bacteria</taxon>
        <taxon>Bacillati</taxon>
        <taxon>Bacillota</taxon>
        <taxon>Bacilli</taxon>
        <taxon>Bacillales</taxon>
        <taxon>Paenibacillaceae</taxon>
        <taxon>Paenibacillus</taxon>
    </lineage>
</organism>
<reference evidence="1 2" key="1">
    <citation type="submission" date="2021-03" db="EMBL/GenBank/DDBJ databases">
        <title>Antimicrobial resistance genes in bacteria isolated from Japanese honey, and their potential for conferring macrolide and lincosamide resistance in the American foulbrood pathogen Paenibacillus larvae.</title>
        <authorList>
            <person name="Okamoto M."/>
            <person name="Kumagai M."/>
            <person name="Kanamori H."/>
            <person name="Takamatsu D."/>
        </authorList>
    </citation>
    <scope>NUCLEOTIDE SEQUENCE [LARGE SCALE GENOMIC DNA]</scope>
    <source>
        <strain evidence="1 2">J21TS3</strain>
    </source>
</reference>
<proteinExistence type="predicted"/>
<keyword evidence="2" id="KW-1185">Reference proteome</keyword>
<protein>
    <submittedName>
        <fullName evidence="1">Uncharacterized protein</fullName>
    </submittedName>
</protein>
<dbReference type="Proteomes" id="UP000680638">
    <property type="component" value="Unassembled WGS sequence"/>
</dbReference>
<sequence length="69" mass="7889">MSAGCEQDYMIERVSEAFACRVLWCEGRPCLEYGSREELDRISAYVKTEFGKELLDVFFTAVESLPPES</sequence>
<dbReference type="EMBL" id="BORW01000015">
    <property type="protein sequence ID" value="GIO68174.1"/>
    <property type="molecule type" value="Genomic_DNA"/>
</dbReference>
<name>A0ABQ4LY99_9BACL</name>